<evidence type="ECO:0000256" key="1">
    <source>
        <dbReference type="ARBA" id="ARBA00022679"/>
    </source>
</evidence>
<accession>A0ABX0TZR1</accession>
<name>A0ABX0TZR1_9SPHN</name>
<reference evidence="4 5" key="1">
    <citation type="submission" date="2020-03" db="EMBL/GenBank/DDBJ databases">
        <title>Genomic Encyclopedia of Type Strains, Phase IV (KMG-IV): sequencing the most valuable type-strain genomes for metagenomic binning, comparative biology and taxonomic classification.</title>
        <authorList>
            <person name="Goeker M."/>
        </authorList>
    </citation>
    <scope>NUCLEOTIDE SEQUENCE [LARGE SCALE GENOMIC DNA]</scope>
    <source>
        <strain evidence="4 5">DSM 22753</strain>
    </source>
</reference>
<proteinExistence type="predicted"/>
<dbReference type="EC" id="2.3.1.267" evidence="4"/>
<keyword evidence="1 4" id="KW-0808">Transferase</keyword>
<dbReference type="SUPFAM" id="SSF55729">
    <property type="entry name" value="Acyl-CoA N-acyltransferases (Nat)"/>
    <property type="match status" value="1"/>
</dbReference>
<evidence type="ECO:0000313" key="4">
    <source>
        <dbReference type="EMBL" id="NIJ22662.1"/>
    </source>
</evidence>
<dbReference type="GO" id="GO:0008999">
    <property type="term" value="F:protein-N-terminal-alanine acetyltransferase activity"/>
    <property type="evidence" value="ECO:0007669"/>
    <property type="project" value="UniProtKB-EC"/>
</dbReference>
<evidence type="ECO:0000313" key="5">
    <source>
        <dbReference type="Proteomes" id="UP000788153"/>
    </source>
</evidence>
<dbReference type="EMBL" id="JAASQP010000001">
    <property type="protein sequence ID" value="NIJ22662.1"/>
    <property type="molecule type" value="Genomic_DNA"/>
</dbReference>
<keyword evidence="2 4" id="KW-0012">Acyltransferase</keyword>
<dbReference type="Proteomes" id="UP000788153">
    <property type="component" value="Unassembled WGS sequence"/>
</dbReference>
<evidence type="ECO:0000259" key="3">
    <source>
        <dbReference type="PROSITE" id="PS51186"/>
    </source>
</evidence>
<dbReference type="Gene3D" id="3.40.630.30">
    <property type="match status" value="1"/>
</dbReference>
<dbReference type="CDD" id="cd04301">
    <property type="entry name" value="NAT_SF"/>
    <property type="match status" value="1"/>
</dbReference>
<comment type="caution">
    <text evidence="4">The sequence shown here is derived from an EMBL/GenBank/DDBJ whole genome shotgun (WGS) entry which is preliminary data.</text>
</comment>
<dbReference type="RefSeq" id="WP_140047885.1">
    <property type="nucleotide sequence ID" value="NZ_BAAAEV010000001.1"/>
</dbReference>
<dbReference type="InterPro" id="IPR000182">
    <property type="entry name" value="GNAT_dom"/>
</dbReference>
<keyword evidence="5" id="KW-1185">Reference proteome</keyword>
<protein>
    <submittedName>
        <fullName evidence="4">Ribosomal-protein-alanine N-acetyltransferase</fullName>
        <ecNumber evidence="4">2.3.1.267</ecNumber>
    </submittedName>
</protein>
<dbReference type="InterPro" id="IPR050832">
    <property type="entry name" value="Bact_Acetyltransf"/>
</dbReference>
<dbReference type="PROSITE" id="PS51186">
    <property type="entry name" value="GNAT"/>
    <property type="match status" value="1"/>
</dbReference>
<evidence type="ECO:0000256" key="2">
    <source>
        <dbReference type="ARBA" id="ARBA00023315"/>
    </source>
</evidence>
<dbReference type="InterPro" id="IPR016181">
    <property type="entry name" value="Acyl_CoA_acyltransferase"/>
</dbReference>
<dbReference type="Pfam" id="PF00583">
    <property type="entry name" value="Acetyltransf_1"/>
    <property type="match status" value="1"/>
</dbReference>
<dbReference type="PANTHER" id="PTHR43877">
    <property type="entry name" value="AMINOALKYLPHOSPHONATE N-ACETYLTRANSFERASE-RELATED-RELATED"/>
    <property type="match status" value="1"/>
</dbReference>
<organism evidence="4 5">
    <name type="scientific">Sphingomonas japonica</name>
    <dbReference type="NCBI Taxonomy" id="511662"/>
    <lineage>
        <taxon>Bacteria</taxon>
        <taxon>Pseudomonadati</taxon>
        <taxon>Pseudomonadota</taxon>
        <taxon>Alphaproteobacteria</taxon>
        <taxon>Sphingomonadales</taxon>
        <taxon>Sphingomonadaceae</taxon>
        <taxon>Sphingomonas</taxon>
    </lineage>
</organism>
<feature type="domain" description="N-acetyltransferase" evidence="3">
    <location>
        <begin position="8"/>
        <end position="158"/>
    </location>
</feature>
<sequence length="163" mass="17760">MSTLASMVDLRSGGPPDLPAIAALMTAAFDPRFGEAWTQAQCMGILSLPGVWLTIARQNGADVGFALARSTYEDAELLLLATHPHARRSGVGRSLLRSVIADAADRGATRLLLEVRADNEAIALYRREQFSKIGERLEYYRGAHGRSYDAHTYFRPLPQAGST</sequence>
<gene>
    <name evidence="4" type="ORF">FHT01_000204</name>
</gene>